<name>A0A1X7GW98_9BACL</name>
<dbReference type="RefSeq" id="WP_210190643.1">
    <property type="nucleotide sequence ID" value="NZ_LT840184.1"/>
</dbReference>
<protein>
    <recommendedName>
        <fullName evidence="3">Right handed beta helix region</fullName>
    </recommendedName>
</protein>
<dbReference type="STRING" id="1313296.SAMN05661091_1206"/>
<gene>
    <name evidence="1" type="ORF">SAMN05661091_1206</name>
</gene>
<dbReference type="AlphaFoldDB" id="A0A1X7GW98"/>
<dbReference type="Proteomes" id="UP000192940">
    <property type="component" value="Chromosome I"/>
</dbReference>
<evidence type="ECO:0008006" key="3">
    <source>
        <dbReference type="Google" id="ProtNLM"/>
    </source>
</evidence>
<keyword evidence="2" id="KW-1185">Reference proteome</keyword>
<organism evidence="1 2">
    <name type="scientific">Paenibacillus uliginis N3/975</name>
    <dbReference type="NCBI Taxonomy" id="1313296"/>
    <lineage>
        <taxon>Bacteria</taxon>
        <taxon>Bacillati</taxon>
        <taxon>Bacillota</taxon>
        <taxon>Bacilli</taxon>
        <taxon>Bacillales</taxon>
        <taxon>Paenibacillaceae</taxon>
        <taxon>Paenibacillus</taxon>
    </lineage>
</organism>
<evidence type="ECO:0000313" key="2">
    <source>
        <dbReference type="Proteomes" id="UP000192940"/>
    </source>
</evidence>
<evidence type="ECO:0000313" key="1">
    <source>
        <dbReference type="EMBL" id="SMF75458.1"/>
    </source>
</evidence>
<proteinExistence type="predicted"/>
<accession>A0A1X7GW98</accession>
<sequence length="501" mass="57035">MLHQLSCIREMTQLQPDKLKDGDLALVLGYYEPGDISMQYKWRSDSTLTHNGGTVIAPEEYSESGRWLLIHHGVCDFRYFGIMNSSVPADEALTTMVNDPSIKLIEGYTDLRFTKRQKFNRSDLELDFHNCNVTAQGIEPAAHNDPFGAVMHFRGQLMEEKQELNLSHSLEELYDIFEVEDSSAFHLYDWWIVTVNRLTGREEKEIDKMLMVTEIIDDTHVRFNYKMGWELQEGRTLTYQRVEPVKNVNVRNMVFWGNDGGEDKGAQPLVLEYAVNCDAFGLHAYHTYWPVLLRRHNTYYVTEKCSLSNPVEVVVGGTGYLTQQIHCLYGKVRDCVASNARHLNDFTGSAYCLVENCHGDGDFHGAFVTHGQFEHDLTYIGNSGLISFANSGFTWGDSAKRITVKRHSACWFISFAKVTDLTLEDVYITKTEKYPECGTILINADGAQIRGCTADQLVFTQRSSRSKRPNVVQDCHFTEGVEIVREGDTAVTAKIHIRDEL</sequence>
<dbReference type="EMBL" id="LT840184">
    <property type="protein sequence ID" value="SMF75458.1"/>
    <property type="molecule type" value="Genomic_DNA"/>
</dbReference>
<reference evidence="1 2" key="1">
    <citation type="submission" date="2017-04" db="EMBL/GenBank/DDBJ databases">
        <authorList>
            <person name="Afonso C.L."/>
            <person name="Miller P.J."/>
            <person name="Scott M.A."/>
            <person name="Spackman E."/>
            <person name="Goraichik I."/>
            <person name="Dimitrov K.M."/>
            <person name="Suarez D.L."/>
            <person name="Swayne D.E."/>
        </authorList>
    </citation>
    <scope>NUCLEOTIDE SEQUENCE [LARGE SCALE GENOMIC DNA]</scope>
    <source>
        <strain evidence="1 2">N3/975</strain>
    </source>
</reference>